<keyword evidence="1" id="KW-0472">Membrane</keyword>
<keyword evidence="4" id="KW-1185">Reference proteome</keyword>
<dbReference type="Proteomes" id="UP000030185">
    <property type="component" value="Unassembled WGS sequence"/>
</dbReference>
<comment type="caution">
    <text evidence="3">The sequence shown here is derived from an EMBL/GenBank/DDBJ whole genome shotgun (WGS) entry which is preliminary data.</text>
</comment>
<evidence type="ECO:0000256" key="1">
    <source>
        <dbReference type="SAM" id="Phobius"/>
    </source>
</evidence>
<dbReference type="Gene3D" id="3.30.450.40">
    <property type="match status" value="1"/>
</dbReference>
<reference evidence="3 4" key="1">
    <citation type="submission" date="2014-09" db="EMBL/GenBank/DDBJ databases">
        <title>Sporocytophaga myxococcoides PG-01 genome sequencing.</title>
        <authorList>
            <person name="Liu L."/>
            <person name="Gao P.J."/>
            <person name="Chen G.J."/>
            <person name="Wang L.S."/>
        </authorList>
    </citation>
    <scope>NUCLEOTIDE SEQUENCE [LARGE SCALE GENOMIC DNA]</scope>
    <source>
        <strain evidence="3 4">PG-01</strain>
    </source>
</reference>
<dbReference type="AlphaFoldDB" id="A0A098LJZ2"/>
<dbReference type="Pfam" id="PF13185">
    <property type="entry name" value="GAF_2"/>
    <property type="match status" value="1"/>
</dbReference>
<evidence type="ECO:0000259" key="2">
    <source>
        <dbReference type="Pfam" id="PF13185"/>
    </source>
</evidence>
<gene>
    <name evidence="3" type="ORF">MYP_3994</name>
</gene>
<dbReference type="OrthoDB" id="1123380at2"/>
<keyword evidence="1" id="KW-0812">Transmembrane</keyword>
<proteinExistence type="predicted"/>
<name>A0A098LJZ2_9BACT</name>
<dbReference type="RefSeq" id="WP_045467205.1">
    <property type="nucleotide sequence ID" value="NZ_BBLT01000009.1"/>
</dbReference>
<evidence type="ECO:0000313" key="3">
    <source>
        <dbReference type="EMBL" id="GAL86764.1"/>
    </source>
</evidence>
<keyword evidence="1" id="KW-1133">Transmembrane helix</keyword>
<feature type="transmembrane region" description="Helical" evidence="1">
    <location>
        <begin position="37"/>
        <end position="59"/>
    </location>
</feature>
<organism evidence="3 4">
    <name type="scientific">Sporocytophaga myxococcoides</name>
    <dbReference type="NCBI Taxonomy" id="153721"/>
    <lineage>
        <taxon>Bacteria</taxon>
        <taxon>Pseudomonadati</taxon>
        <taxon>Bacteroidota</taxon>
        <taxon>Cytophagia</taxon>
        <taxon>Cytophagales</taxon>
        <taxon>Cytophagaceae</taxon>
        <taxon>Sporocytophaga</taxon>
    </lineage>
</organism>
<feature type="transmembrane region" description="Helical" evidence="1">
    <location>
        <begin position="12"/>
        <end position="31"/>
    </location>
</feature>
<evidence type="ECO:0000313" key="4">
    <source>
        <dbReference type="Proteomes" id="UP000030185"/>
    </source>
</evidence>
<dbReference type="InterPro" id="IPR029016">
    <property type="entry name" value="GAF-like_dom_sf"/>
</dbReference>
<dbReference type="STRING" id="153721.MYP_3994"/>
<dbReference type="SUPFAM" id="SSF55781">
    <property type="entry name" value="GAF domain-like"/>
    <property type="match status" value="1"/>
</dbReference>
<protein>
    <submittedName>
        <fullName evidence="3">Two-component hybrid sensor and regulator</fullName>
    </submittedName>
</protein>
<dbReference type="eggNOG" id="COG3605">
    <property type="taxonomic scope" value="Bacteria"/>
</dbReference>
<dbReference type="EMBL" id="BBLT01000009">
    <property type="protein sequence ID" value="GAL86764.1"/>
    <property type="molecule type" value="Genomic_DNA"/>
</dbReference>
<sequence length="251" mass="28210">MKMILSKVHALANLLFIGLVVYSIILFSRFSGVNNNILSIFYITLAAGIISTILNYVLLNTKSFKEIVYVDRLKNEFIVDKEEEIARQDQSNIVSEVKKEIDTITNSKIDGKDKMDKALSFICNKINAGQSVLFFKDQEENKLKRYSSYALPLDSSNDLEFSVGEGLVGLVAKEGKTLVIDDLKESYMIPFSGLGTTKSVDVMILPLLMNEEIIGVWEISLLKKATENDKNLIQNLTMLLGDFLALETQYN</sequence>
<dbReference type="InterPro" id="IPR003018">
    <property type="entry name" value="GAF"/>
</dbReference>
<accession>A0A098LJZ2</accession>
<feature type="domain" description="GAF" evidence="2">
    <location>
        <begin position="115"/>
        <end position="244"/>
    </location>
</feature>